<sequence length="173" mass="18531">MLPSSQSSFASQASFFPSLNSSYSDMAAAFAGPSNPAAQASLDARKFDPNSPELFKENIKVVQTHISHVQSLARVALDGIERAYHTQANPTQIADQIAALRQSLHTLSELLVSTGVGALPIIPPDVTQAPSEEELAKQATKAVQLLFNRHSEYQASANIVADIMSVSDQAARR</sequence>
<protein>
    <submittedName>
        <fullName evidence="1">Uncharacterized protein</fullName>
    </submittedName>
</protein>
<dbReference type="EMBL" id="MU277188">
    <property type="protein sequence ID" value="KAI0068143.1"/>
    <property type="molecule type" value="Genomic_DNA"/>
</dbReference>
<keyword evidence="2" id="KW-1185">Reference proteome</keyword>
<gene>
    <name evidence="1" type="ORF">BV25DRAFT_1818515</name>
</gene>
<evidence type="ECO:0000313" key="1">
    <source>
        <dbReference type="EMBL" id="KAI0068143.1"/>
    </source>
</evidence>
<accession>A0ACB8TI61</accession>
<reference evidence="1" key="1">
    <citation type="submission" date="2021-03" db="EMBL/GenBank/DDBJ databases">
        <authorList>
            <consortium name="DOE Joint Genome Institute"/>
            <person name="Ahrendt S."/>
            <person name="Looney B.P."/>
            <person name="Miyauchi S."/>
            <person name="Morin E."/>
            <person name="Drula E."/>
            <person name="Courty P.E."/>
            <person name="Chicoki N."/>
            <person name="Fauchery L."/>
            <person name="Kohler A."/>
            <person name="Kuo A."/>
            <person name="Labutti K."/>
            <person name="Pangilinan J."/>
            <person name="Lipzen A."/>
            <person name="Riley R."/>
            <person name="Andreopoulos W."/>
            <person name="He G."/>
            <person name="Johnson J."/>
            <person name="Barry K.W."/>
            <person name="Grigoriev I.V."/>
            <person name="Nagy L."/>
            <person name="Hibbett D."/>
            <person name="Henrissat B."/>
            <person name="Matheny P.B."/>
            <person name="Labbe J."/>
            <person name="Martin F."/>
        </authorList>
    </citation>
    <scope>NUCLEOTIDE SEQUENCE</scope>
    <source>
        <strain evidence="1">HHB10654</strain>
    </source>
</reference>
<organism evidence="1 2">
    <name type="scientific">Artomyces pyxidatus</name>
    <dbReference type="NCBI Taxonomy" id="48021"/>
    <lineage>
        <taxon>Eukaryota</taxon>
        <taxon>Fungi</taxon>
        <taxon>Dikarya</taxon>
        <taxon>Basidiomycota</taxon>
        <taxon>Agaricomycotina</taxon>
        <taxon>Agaricomycetes</taxon>
        <taxon>Russulales</taxon>
        <taxon>Auriscalpiaceae</taxon>
        <taxon>Artomyces</taxon>
    </lineage>
</organism>
<comment type="caution">
    <text evidence="1">The sequence shown here is derived from an EMBL/GenBank/DDBJ whole genome shotgun (WGS) entry which is preliminary data.</text>
</comment>
<reference evidence="1" key="2">
    <citation type="journal article" date="2022" name="New Phytol.">
        <title>Evolutionary transition to the ectomycorrhizal habit in the genomes of a hyperdiverse lineage of mushroom-forming fungi.</title>
        <authorList>
            <person name="Looney B."/>
            <person name="Miyauchi S."/>
            <person name="Morin E."/>
            <person name="Drula E."/>
            <person name="Courty P.E."/>
            <person name="Kohler A."/>
            <person name="Kuo A."/>
            <person name="LaButti K."/>
            <person name="Pangilinan J."/>
            <person name="Lipzen A."/>
            <person name="Riley R."/>
            <person name="Andreopoulos W."/>
            <person name="He G."/>
            <person name="Johnson J."/>
            <person name="Nolan M."/>
            <person name="Tritt A."/>
            <person name="Barry K.W."/>
            <person name="Grigoriev I.V."/>
            <person name="Nagy L.G."/>
            <person name="Hibbett D."/>
            <person name="Henrissat B."/>
            <person name="Matheny P.B."/>
            <person name="Labbe J."/>
            <person name="Martin F.M."/>
        </authorList>
    </citation>
    <scope>NUCLEOTIDE SEQUENCE</scope>
    <source>
        <strain evidence="1">HHB10654</strain>
    </source>
</reference>
<dbReference type="Proteomes" id="UP000814140">
    <property type="component" value="Unassembled WGS sequence"/>
</dbReference>
<name>A0ACB8TI61_9AGAM</name>
<proteinExistence type="predicted"/>
<evidence type="ECO:0000313" key="2">
    <source>
        <dbReference type="Proteomes" id="UP000814140"/>
    </source>
</evidence>